<proteinExistence type="predicted"/>
<comment type="caution">
    <text evidence="2">The sequence shown here is derived from an EMBL/GenBank/DDBJ whole genome shotgun (WGS) entry which is preliminary data.</text>
</comment>
<evidence type="ECO:0000313" key="3">
    <source>
        <dbReference type="Proteomes" id="UP001144280"/>
    </source>
</evidence>
<keyword evidence="3" id="KW-1185">Reference proteome</keyword>
<gene>
    <name evidence="2" type="ORF">Pa4123_71660</name>
</gene>
<evidence type="ECO:0000256" key="1">
    <source>
        <dbReference type="SAM" id="MobiDB-lite"/>
    </source>
</evidence>
<accession>A0ABQ5R526</accession>
<name>A0ABQ5R526_9ACTN</name>
<evidence type="ECO:0000313" key="2">
    <source>
        <dbReference type="EMBL" id="GLI01889.1"/>
    </source>
</evidence>
<protein>
    <submittedName>
        <fullName evidence="2">Uncharacterized protein</fullName>
    </submittedName>
</protein>
<organism evidence="2 3">
    <name type="scientific">Phytohabitans aurantiacus</name>
    <dbReference type="NCBI Taxonomy" id="3016789"/>
    <lineage>
        <taxon>Bacteria</taxon>
        <taxon>Bacillati</taxon>
        <taxon>Actinomycetota</taxon>
        <taxon>Actinomycetes</taxon>
        <taxon>Micromonosporales</taxon>
        <taxon>Micromonosporaceae</taxon>
    </lineage>
</organism>
<reference evidence="2" key="1">
    <citation type="submission" date="2022-12" db="EMBL/GenBank/DDBJ databases">
        <title>New Phytohabitans aurantiacus sp. RD004123 nov., an actinomycete isolated from soil.</title>
        <authorList>
            <person name="Triningsih D.W."/>
            <person name="Harunari E."/>
            <person name="Igarashi Y."/>
        </authorList>
    </citation>
    <scope>NUCLEOTIDE SEQUENCE</scope>
    <source>
        <strain evidence="2">RD004123</strain>
    </source>
</reference>
<dbReference type="RefSeq" id="WP_281903290.1">
    <property type="nucleotide sequence ID" value="NZ_BSDI01000051.1"/>
</dbReference>
<dbReference type="Proteomes" id="UP001144280">
    <property type="component" value="Unassembled WGS sequence"/>
</dbReference>
<feature type="region of interest" description="Disordered" evidence="1">
    <location>
        <begin position="1"/>
        <end position="43"/>
    </location>
</feature>
<sequence>MAVNRVDDPSDANRQLTATDDRVRILRPSAPEDCPEADRGTPADSPLAVAVVKMDGVTRKGARIGLRPEGIPDGIVMVLVVYTLSGNDAPAIRLAAYQAPGPKCVIAPTR</sequence>
<dbReference type="EMBL" id="BSDI01000051">
    <property type="protein sequence ID" value="GLI01889.1"/>
    <property type="molecule type" value="Genomic_DNA"/>
</dbReference>